<dbReference type="InterPro" id="IPR008311">
    <property type="entry name" value="UCP028101"/>
</dbReference>
<dbReference type="PROSITE" id="PS51318">
    <property type="entry name" value="TAT"/>
    <property type="match status" value="1"/>
</dbReference>
<dbReference type="EMBL" id="JACHGI010000007">
    <property type="protein sequence ID" value="MBB6467857.1"/>
    <property type="molecule type" value="Genomic_DNA"/>
</dbReference>
<comment type="caution">
    <text evidence="1">The sequence shown here is derived from an EMBL/GenBank/DDBJ whole genome shotgun (WGS) entry which is preliminary data.</text>
</comment>
<evidence type="ECO:0000313" key="1">
    <source>
        <dbReference type="EMBL" id="MBB6467857.1"/>
    </source>
</evidence>
<evidence type="ECO:0008006" key="3">
    <source>
        <dbReference type="Google" id="ProtNLM"/>
    </source>
</evidence>
<dbReference type="InterPro" id="IPR006311">
    <property type="entry name" value="TAT_signal"/>
</dbReference>
<name>A0A8E2BEL3_9HYPH</name>
<gene>
    <name evidence="1" type="ORF">HNQ96_003740</name>
</gene>
<dbReference type="Gene3D" id="2.130.10.10">
    <property type="entry name" value="YVTN repeat-like/Quinoprotein amine dehydrogenase"/>
    <property type="match status" value="1"/>
</dbReference>
<dbReference type="RefSeq" id="WP_184770236.1">
    <property type="nucleotide sequence ID" value="NZ_JACHGI010000007.1"/>
</dbReference>
<accession>A0A8E2BEL3</accession>
<dbReference type="AlphaFoldDB" id="A0A8E2BEL3"/>
<protein>
    <recommendedName>
        <fullName evidence="3">DUF1513 domain-containing protein</fullName>
    </recommendedName>
</protein>
<proteinExistence type="predicted"/>
<reference evidence="1 2" key="1">
    <citation type="submission" date="2020-08" db="EMBL/GenBank/DDBJ databases">
        <title>Genomic Encyclopedia of Type Strains, Phase IV (KMG-IV): sequencing the most valuable type-strain genomes for metagenomic binning, comparative biology and taxonomic classification.</title>
        <authorList>
            <person name="Goeker M."/>
        </authorList>
    </citation>
    <scope>NUCLEOTIDE SEQUENCE [LARGE SCALE GENOMIC DNA]</scope>
    <source>
        <strain evidence="1 2">DSM 17454</strain>
    </source>
</reference>
<evidence type="ECO:0000313" key="2">
    <source>
        <dbReference type="Proteomes" id="UP000532373"/>
    </source>
</evidence>
<sequence length="374" mass="40754">MLNSWKRTPLFDRRDFLKAAGATFLLSLTPVKRALALDTDAMFATAYQARSGEYGVAILSEAGKILHNVTLPERGHDVTFDPVSRKSVVFARQPGTFMLVFDHTGEDAPLTIPSIAGRHYYGHGVFSPDGALLYVTENDFDNATGVVGVYDARDGFRRLSEFPTHGVGPHELILLGDGRTLAICNGGIETHPDFGRAKLNISTMKPSFVLVDRISGDLLEKHELPEKLHQLSIRHMDIDAEGTVWFGCQHEGPATERPLLVGRAARGEELAMLEMPEDILGGFRNYIGSVAANRDAGLVAVSSPQGNAWAMIEAKTGKVVAKNDLVEVCGLAPDRDGFLATTGAGLIVESDGKQTDDPEHVWDNHMLRFDPHNT</sequence>
<dbReference type="InterPro" id="IPR015943">
    <property type="entry name" value="WD40/YVTN_repeat-like_dom_sf"/>
</dbReference>
<organism evidence="1 2">
    <name type="scientific">Aminobacter carboxidus</name>
    <dbReference type="NCBI Taxonomy" id="376165"/>
    <lineage>
        <taxon>Bacteria</taxon>
        <taxon>Pseudomonadati</taxon>
        <taxon>Pseudomonadota</taxon>
        <taxon>Alphaproteobacteria</taxon>
        <taxon>Hyphomicrobiales</taxon>
        <taxon>Phyllobacteriaceae</taxon>
        <taxon>Aminobacter</taxon>
    </lineage>
</organism>
<dbReference type="Pfam" id="PF07433">
    <property type="entry name" value="DUF1513"/>
    <property type="match status" value="1"/>
</dbReference>
<dbReference type="SUPFAM" id="SSF69322">
    <property type="entry name" value="Tricorn protease domain 2"/>
    <property type="match status" value="1"/>
</dbReference>
<dbReference type="PIRSF" id="PIRSF028101">
    <property type="entry name" value="UCP028101"/>
    <property type="match status" value="1"/>
</dbReference>
<dbReference type="Proteomes" id="UP000532373">
    <property type="component" value="Unassembled WGS sequence"/>
</dbReference>